<comment type="caution">
    <text evidence="1">The sequence shown here is derived from an EMBL/GenBank/DDBJ whole genome shotgun (WGS) entry which is preliminary data.</text>
</comment>
<dbReference type="InterPro" id="IPR011047">
    <property type="entry name" value="Quinoprotein_ADH-like_sf"/>
</dbReference>
<dbReference type="SMART" id="SM00320">
    <property type="entry name" value="WD40"/>
    <property type="match status" value="5"/>
</dbReference>
<organism evidence="1 2">
    <name type="scientific">Gonium pectorale</name>
    <name type="common">Green alga</name>
    <dbReference type="NCBI Taxonomy" id="33097"/>
    <lineage>
        <taxon>Eukaryota</taxon>
        <taxon>Viridiplantae</taxon>
        <taxon>Chlorophyta</taxon>
        <taxon>core chlorophytes</taxon>
        <taxon>Chlorophyceae</taxon>
        <taxon>CS clade</taxon>
        <taxon>Chlamydomonadales</taxon>
        <taxon>Volvocaceae</taxon>
        <taxon>Gonium</taxon>
    </lineage>
</organism>
<proteinExistence type="predicted"/>
<dbReference type="OrthoDB" id="308690at2759"/>
<dbReference type="PANTHER" id="PTHR16220">
    <property type="entry name" value="WD REPEAT PROTEIN 8-RELATED"/>
    <property type="match status" value="1"/>
</dbReference>
<evidence type="ECO:0000313" key="2">
    <source>
        <dbReference type="Proteomes" id="UP000075714"/>
    </source>
</evidence>
<dbReference type="GO" id="GO:1990811">
    <property type="term" value="C:MWP complex"/>
    <property type="evidence" value="ECO:0007669"/>
    <property type="project" value="TreeGrafter"/>
</dbReference>
<dbReference type="InterPro" id="IPR001680">
    <property type="entry name" value="WD40_rpt"/>
</dbReference>
<keyword evidence="2" id="KW-1185">Reference proteome</keyword>
<dbReference type="AlphaFoldDB" id="A0A150GTH0"/>
<protein>
    <submittedName>
        <fullName evidence="1">Uncharacterized protein</fullName>
    </submittedName>
</protein>
<dbReference type="Gene3D" id="2.130.10.10">
    <property type="entry name" value="YVTN repeat-like/Quinoprotein amine dehydrogenase"/>
    <property type="match status" value="3"/>
</dbReference>
<dbReference type="STRING" id="33097.A0A150GTH0"/>
<dbReference type="SUPFAM" id="SSF50998">
    <property type="entry name" value="Quinoprotein alcohol dehydrogenase-like"/>
    <property type="match status" value="1"/>
</dbReference>
<dbReference type="GO" id="GO:0005815">
    <property type="term" value="C:microtubule organizing center"/>
    <property type="evidence" value="ECO:0007669"/>
    <property type="project" value="TreeGrafter"/>
</dbReference>
<dbReference type="Pfam" id="PF00400">
    <property type="entry name" value="WD40"/>
    <property type="match status" value="1"/>
</dbReference>
<dbReference type="PANTHER" id="PTHR16220:SF0">
    <property type="entry name" value="WD REPEAT-CONTAINING PROTEIN WRAP73"/>
    <property type="match status" value="1"/>
</dbReference>
<sequence>MDFSEGYRCSGPAPVFSPDGQFTAAAVEHRLIIREVETQRVVQLYPCLDRIDSLEWSPNSTYVLVGLFSRGIIQVWSVDSPDWSCKIDEGPAGVASVRWSPDGSCVLATSEFGLRVTVWSLRERSCAYLRGPKHVRAGAAFSADGAHLAVLERSEMKDWVTVYDTSSWGEAARFPLPTSDAADLAWSPEGGVLAVWDSCLQYKVALLDASSGATLATYAAYGPEALGVKCVSWSPAGELLAVGSFDRVARLLNHELDEPGPGPSSTARSLDPAARSKYVITPLPASVPRLNPPLDAPSPKIGVGRCAWSGDGRFLATVEDSSGPAVWVWDLGSMELGAVLLHMAPVTDLAWAPQGSTLAVVTGATKVHLWTPAGASIVHIPLPGFQAFGCSWSRGGTTLLVRGPDSFCCAYLTA</sequence>
<evidence type="ECO:0000313" key="1">
    <source>
        <dbReference type="EMBL" id="KXZ53074.1"/>
    </source>
</evidence>
<name>A0A150GTH0_GONPE</name>
<reference evidence="2" key="1">
    <citation type="journal article" date="2016" name="Nat. Commun.">
        <title>The Gonium pectorale genome demonstrates co-option of cell cycle regulation during the evolution of multicellularity.</title>
        <authorList>
            <person name="Hanschen E.R."/>
            <person name="Marriage T.N."/>
            <person name="Ferris P.J."/>
            <person name="Hamaji T."/>
            <person name="Toyoda A."/>
            <person name="Fujiyama A."/>
            <person name="Neme R."/>
            <person name="Noguchi H."/>
            <person name="Minakuchi Y."/>
            <person name="Suzuki M."/>
            <person name="Kawai-Toyooka H."/>
            <person name="Smith D.R."/>
            <person name="Sparks H."/>
            <person name="Anderson J."/>
            <person name="Bakaric R."/>
            <person name="Luria V."/>
            <person name="Karger A."/>
            <person name="Kirschner M.W."/>
            <person name="Durand P.M."/>
            <person name="Michod R.E."/>
            <person name="Nozaki H."/>
            <person name="Olson B.J."/>
        </authorList>
    </citation>
    <scope>NUCLEOTIDE SEQUENCE [LARGE SCALE GENOMIC DNA]</scope>
    <source>
        <strain evidence="2">NIES-2863</strain>
    </source>
</reference>
<dbReference type="Proteomes" id="UP000075714">
    <property type="component" value="Unassembled WGS sequence"/>
</dbReference>
<accession>A0A150GTH0</accession>
<gene>
    <name evidence="1" type="ORF">GPECTOR_8g67</name>
</gene>
<dbReference type="InterPro" id="IPR015943">
    <property type="entry name" value="WD40/YVTN_repeat-like_dom_sf"/>
</dbReference>
<dbReference type="EMBL" id="LSYV01000009">
    <property type="protein sequence ID" value="KXZ53074.1"/>
    <property type="molecule type" value="Genomic_DNA"/>
</dbReference>
<dbReference type="InterPro" id="IPR052778">
    <property type="entry name" value="Centrosome-WD_assoc"/>
</dbReference>